<proteinExistence type="predicted"/>
<gene>
    <name evidence="1" type="ORF">A0H81_10329</name>
</gene>
<reference evidence="1 2" key="1">
    <citation type="submission" date="2016-03" db="EMBL/GenBank/DDBJ databases">
        <title>Whole genome sequencing of Grifola frondosa 9006-11.</title>
        <authorList>
            <person name="Min B."/>
            <person name="Park H."/>
            <person name="Kim J.-G."/>
            <person name="Cho H."/>
            <person name="Oh Y.-L."/>
            <person name="Kong W.-S."/>
            <person name="Choi I.-G."/>
        </authorList>
    </citation>
    <scope>NUCLEOTIDE SEQUENCE [LARGE SCALE GENOMIC DNA]</scope>
    <source>
        <strain evidence="1 2">9006-11</strain>
    </source>
</reference>
<keyword evidence="2" id="KW-1185">Reference proteome</keyword>
<dbReference type="EMBL" id="LUGG01000015">
    <property type="protein sequence ID" value="OBZ69815.1"/>
    <property type="molecule type" value="Genomic_DNA"/>
</dbReference>
<sequence length="120" mass="12848">MSRLEASTAFPNSFILFSNFPSIPHVPLVHACASQPPLAFSVLRPISSSSPFSKLNAALMSCPSIGFFSRISFSLPPPSALATPFPAHWPPTPTPHLASSSSLQSSGTNLPVEFLIWRTI</sequence>
<evidence type="ECO:0000313" key="2">
    <source>
        <dbReference type="Proteomes" id="UP000092993"/>
    </source>
</evidence>
<protein>
    <submittedName>
        <fullName evidence="1">Uncharacterized protein</fullName>
    </submittedName>
</protein>
<accession>A0A1C7LYN2</accession>
<evidence type="ECO:0000313" key="1">
    <source>
        <dbReference type="EMBL" id="OBZ69815.1"/>
    </source>
</evidence>
<dbReference type="Proteomes" id="UP000092993">
    <property type="component" value="Unassembled WGS sequence"/>
</dbReference>
<name>A0A1C7LYN2_GRIFR</name>
<dbReference type="AlphaFoldDB" id="A0A1C7LYN2"/>
<comment type="caution">
    <text evidence="1">The sequence shown here is derived from an EMBL/GenBank/DDBJ whole genome shotgun (WGS) entry which is preliminary data.</text>
</comment>
<organism evidence="1 2">
    <name type="scientific">Grifola frondosa</name>
    <name type="common">Maitake</name>
    <name type="synonym">Polyporus frondosus</name>
    <dbReference type="NCBI Taxonomy" id="5627"/>
    <lineage>
        <taxon>Eukaryota</taxon>
        <taxon>Fungi</taxon>
        <taxon>Dikarya</taxon>
        <taxon>Basidiomycota</taxon>
        <taxon>Agaricomycotina</taxon>
        <taxon>Agaricomycetes</taxon>
        <taxon>Polyporales</taxon>
        <taxon>Grifolaceae</taxon>
        <taxon>Grifola</taxon>
    </lineage>
</organism>